<accession>D8LCL7</accession>
<keyword evidence="2" id="KW-0969">Cilium</keyword>
<dbReference type="PANTHER" id="PTHR24114:SF2">
    <property type="entry name" value="F-BOX DOMAIN-CONTAINING PROTEIN-RELATED"/>
    <property type="match status" value="1"/>
</dbReference>
<organism evidence="2 3">
    <name type="scientific">Ectocarpus siliculosus</name>
    <name type="common">Brown alga</name>
    <name type="synonym">Conferva siliculosa</name>
    <dbReference type="NCBI Taxonomy" id="2880"/>
    <lineage>
        <taxon>Eukaryota</taxon>
        <taxon>Sar</taxon>
        <taxon>Stramenopiles</taxon>
        <taxon>Ochrophyta</taxon>
        <taxon>PX clade</taxon>
        <taxon>Phaeophyceae</taxon>
        <taxon>Ectocarpales</taxon>
        <taxon>Ectocarpaceae</taxon>
        <taxon>Ectocarpus</taxon>
    </lineage>
</organism>
<dbReference type="InterPro" id="IPR001611">
    <property type="entry name" value="Leu-rich_rpt"/>
</dbReference>
<feature type="compositionally biased region" description="Gly residues" evidence="1">
    <location>
        <begin position="120"/>
        <end position="130"/>
    </location>
</feature>
<proteinExistence type="predicted"/>
<dbReference type="AlphaFoldDB" id="D8LCL7"/>
<dbReference type="Pfam" id="PF13516">
    <property type="entry name" value="LRR_6"/>
    <property type="match status" value="4"/>
</dbReference>
<dbReference type="Gene3D" id="3.80.10.10">
    <property type="entry name" value="Ribonuclease Inhibitor"/>
    <property type="match status" value="2"/>
</dbReference>
<keyword evidence="3" id="KW-1185">Reference proteome</keyword>
<feature type="compositionally biased region" description="Basic and acidic residues" evidence="1">
    <location>
        <begin position="82"/>
        <end position="98"/>
    </location>
</feature>
<dbReference type="PANTHER" id="PTHR24114">
    <property type="entry name" value="LEUCINE RICH REPEAT FAMILY PROTEIN"/>
    <property type="match status" value="1"/>
</dbReference>
<name>D8LCL7_ECTSI</name>
<protein>
    <submittedName>
        <fullName evidence="2">Flagellar associated protein</fullName>
    </submittedName>
</protein>
<dbReference type="InterPro" id="IPR052394">
    <property type="entry name" value="LRR-containing"/>
</dbReference>
<dbReference type="eggNOG" id="KOG4308">
    <property type="taxonomic scope" value="Eukaryota"/>
</dbReference>
<feature type="compositionally biased region" description="Basic and acidic residues" evidence="1">
    <location>
        <begin position="133"/>
        <end position="144"/>
    </location>
</feature>
<dbReference type="SUPFAM" id="SSF52047">
    <property type="entry name" value="RNI-like"/>
    <property type="match status" value="1"/>
</dbReference>
<keyword evidence="2" id="KW-0282">Flagellum</keyword>
<dbReference type="OrthoDB" id="341587at2759"/>
<feature type="region of interest" description="Disordered" evidence="1">
    <location>
        <begin position="72"/>
        <end position="152"/>
    </location>
</feature>
<reference evidence="2 3" key="1">
    <citation type="journal article" date="2010" name="Nature">
        <title>The Ectocarpus genome and the independent evolution of multicellularity in brown algae.</title>
        <authorList>
            <person name="Cock J.M."/>
            <person name="Sterck L."/>
            <person name="Rouze P."/>
            <person name="Scornet D."/>
            <person name="Allen A.E."/>
            <person name="Amoutzias G."/>
            <person name="Anthouard V."/>
            <person name="Artiguenave F."/>
            <person name="Aury J.M."/>
            <person name="Badger J.H."/>
            <person name="Beszteri B."/>
            <person name="Billiau K."/>
            <person name="Bonnet E."/>
            <person name="Bothwell J.H."/>
            <person name="Bowler C."/>
            <person name="Boyen C."/>
            <person name="Brownlee C."/>
            <person name="Carrano C.J."/>
            <person name="Charrier B."/>
            <person name="Cho G.Y."/>
            <person name="Coelho S.M."/>
            <person name="Collen J."/>
            <person name="Corre E."/>
            <person name="Da Silva C."/>
            <person name="Delage L."/>
            <person name="Delaroque N."/>
            <person name="Dittami S.M."/>
            <person name="Doulbeau S."/>
            <person name="Elias M."/>
            <person name="Farnham G."/>
            <person name="Gachon C.M."/>
            <person name="Gschloessl B."/>
            <person name="Heesch S."/>
            <person name="Jabbari K."/>
            <person name="Jubin C."/>
            <person name="Kawai H."/>
            <person name="Kimura K."/>
            <person name="Kloareg B."/>
            <person name="Kupper F.C."/>
            <person name="Lang D."/>
            <person name="Le Bail A."/>
            <person name="Leblanc C."/>
            <person name="Lerouge P."/>
            <person name="Lohr M."/>
            <person name="Lopez P.J."/>
            <person name="Martens C."/>
            <person name="Maumus F."/>
            <person name="Michel G."/>
            <person name="Miranda-Saavedra D."/>
            <person name="Morales J."/>
            <person name="Moreau H."/>
            <person name="Motomura T."/>
            <person name="Nagasato C."/>
            <person name="Napoli C.A."/>
            <person name="Nelson D.R."/>
            <person name="Nyvall-Collen P."/>
            <person name="Peters A.F."/>
            <person name="Pommier C."/>
            <person name="Potin P."/>
            <person name="Poulain J."/>
            <person name="Quesneville H."/>
            <person name="Read B."/>
            <person name="Rensing S.A."/>
            <person name="Ritter A."/>
            <person name="Rousvoal S."/>
            <person name="Samanta M."/>
            <person name="Samson G."/>
            <person name="Schroeder D.C."/>
            <person name="Segurens B."/>
            <person name="Strittmatter M."/>
            <person name="Tonon T."/>
            <person name="Tregear J.W."/>
            <person name="Valentin K."/>
            <person name="von Dassow P."/>
            <person name="Yamagishi T."/>
            <person name="Van de Peer Y."/>
            <person name="Wincker P."/>
        </authorList>
    </citation>
    <scope>NUCLEOTIDE SEQUENCE [LARGE SCALE GENOMIC DNA]</scope>
    <source>
        <strain evidence="3">Ec32 / CCAP1310/4</strain>
    </source>
</reference>
<gene>
    <name evidence="2" type="ORF">Esi_0011_0069</name>
</gene>
<keyword evidence="2" id="KW-0966">Cell projection</keyword>
<sequence length="512" mass="56408">MATRGELSVGGTTNVPSLADQIKRFQPRVFSNTESASRVFDRSAKDNPAREALTIKCVKVIVDNFERLPAHDATGGFNVGYRKNDDENGDRRQDETKDGGGGGGGGVDASAAERTDTAGGDAGFGGMVEGEGGDTKLEGDDEQPHPQQQEGRVIPAKFLQLISAGLSTDLDPKVGALYVFDENYWKRRCVEKLGWQNCQIAEHGLTWKQLFFEAYVSTQLETFDAQKETFDHLLEFLASCQEYVFNLRIRQLLAHPDMRAVCEVLQNLTMLDVTYSVNSIGMKYERMLFGMKISDANCLANAIQATQTMASLVLQGNLIDDDLMRMLMTGLIRNSTITYLDVSHNKITNHGARLLSKLLGENSVLTTLNLADNQIHAEGGRYIGRALRGNTSLVTLNLRLNRLTDEGGRMLIEGLHDNPTLACLNLSANSIAREACSSLSMVLRKPGKVLATLDLSCNELQDDDIRLLCVALERNSSLTSIDLRMNDVSADLEDLEKIEKMVHANELRAREA</sequence>
<dbReference type="EMBL" id="FN647789">
    <property type="protein sequence ID" value="CBN79530.1"/>
    <property type="molecule type" value="Genomic_DNA"/>
</dbReference>
<dbReference type="InParanoid" id="D8LCL7"/>
<evidence type="ECO:0000256" key="1">
    <source>
        <dbReference type="SAM" id="MobiDB-lite"/>
    </source>
</evidence>
<dbReference type="EMBL" id="FN649734">
    <property type="protein sequence ID" value="CBN79530.1"/>
    <property type="molecule type" value="Genomic_DNA"/>
</dbReference>
<evidence type="ECO:0000313" key="3">
    <source>
        <dbReference type="Proteomes" id="UP000002630"/>
    </source>
</evidence>
<evidence type="ECO:0000313" key="2">
    <source>
        <dbReference type="EMBL" id="CBN79530.1"/>
    </source>
</evidence>
<dbReference type="SMART" id="SM00368">
    <property type="entry name" value="LRR_RI"/>
    <property type="match status" value="5"/>
</dbReference>
<dbReference type="OMA" id="GMCERDA"/>
<dbReference type="STRING" id="2880.D8LCL7"/>
<dbReference type="InterPro" id="IPR032675">
    <property type="entry name" value="LRR_dom_sf"/>
</dbReference>
<dbReference type="Proteomes" id="UP000002630">
    <property type="component" value="Linkage Group LG09"/>
</dbReference>